<evidence type="ECO:0000256" key="5">
    <source>
        <dbReference type="ARBA" id="ARBA00023242"/>
    </source>
</evidence>
<organism evidence="6 7">
    <name type="scientific">Escallonia herrerae</name>
    <dbReference type="NCBI Taxonomy" id="1293975"/>
    <lineage>
        <taxon>Eukaryota</taxon>
        <taxon>Viridiplantae</taxon>
        <taxon>Streptophyta</taxon>
        <taxon>Embryophyta</taxon>
        <taxon>Tracheophyta</taxon>
        <taxon>Spermatophyta</taxon>
        <taxon>Magnoliopsida</taxon>
        <taxon>eudicotyledons</taxon>
        <taxon>Gunneridae</taxon>
        <taxon>Pentapetalae</taxon>
        <taxon>asterids</taxon>
        <taxon>campanulids</taxon>
        <taxon>Escalloniales</taxon>
        <taxon>Escalloniaceae</taxon>
        <taxon>Escallonia</taxon>
    </lineage>
</organism>
<gene>
    <name evidence="6" type="ORF">RJ639_024995</name>
</gene>
<evidence type="ECO:0000313" key="6">
    <source>
        <dbReference type="EMBL" id="KAK2996997.1"/>
    </source>
</evidence>
<dbReference type="GO" id="GO:0061665">
    <property type="term" value="F:SUMO ligase activity"/>
    <property type="evidence" value="ECO:0007669"/>
    <property type="project" value="TreeGrafter"/>
</dbReference>
<proteinExistence type="predicted"/>
<name>A0AA88RW61_9ASTE</name>
<keyword evidence="5" id="KW-0539">Nucleus</keyword>
<dbReference type="GO" id="GO:0030915">
    <property type="term" value="C:Smc5-Smc6 complex"/>
    <property type="evidence" value="ECO:0007669"/>
    <property type="project" value="InterPro"/>
</dbReference>
<comment type="pathway">
    <text evidence="2">Protein modification; protein sumoylation.</text>
</comment>
<evidence type="ECO:0000256" key="1">
    <source>
        <dbReference type="ARBA" id="ARBA00004123"/>
    </source>
</evidence>
<dbReference type="GO" id="GO:0005634">
    <property type="term" value="C:nucleus"/>
    <property type="evidence" value="ECO:0007669"/>
    <property type="project" value="UniProtKB-SubCell"/>
</dbReference>
<dbReference type="Proteomes" id="UP001188597">
    <property type="component" value="Unassembled WGS sequence"/>
</dbReference>
<evidence type="ECO:0000256" key="4">
    <source>
        <dbReference type="ARBA" id="ARBA00022786"/>
    </source>
</evidence>
<dbReference type="InterPro" id="IPR026846">
    <property type="entry name" value="Nse2(Mms21)"/>
</dbReference>
<dbReference type="GO" id="GO:0000724">
    <property type="term" value="P:double-strand break repair via homologous recombination"/>
    <property type="evidence" value="ECO:0007669"/>
    <property type="project" value="InterPro"/>
</dbReference>
<keyword evidence="3" id="KW-0808">Transferase</keyword>
<comment type="subcellular location">
    <subcellularLocation>
        <location evidence="1">Nucleus</location>
    </subcellularLocation>
</comment>
<keyword evidence="7" id="KW-1185">Reference proteome</keyword>
<protein>
    <submittedName>
        <fullName evidence="6">Uncharacterized protein</fullName>
    </submittedName>
</protein>
<comment type="caution">
    <text evidence="6">The sequence shown here is derived from an EMBL/GenBank/DDBJ whole genome shotgun (WGS) entry which is preliminary data.</text>
</comment>
<keyword evidence="4" id="KW-0833">Ubl conjugation pathway</keyword>
<dbReference type="GO" id="GO:0016925">
    <property type="term" value="P:protein sumoylation"/>
    <property type="evidence" value="ECO:0007669"/>
    <property type="project" value="TreeGrafter"/>
</dbReference>
<dbReference type="PANTHER" id="PTHR21330">
    <property type="entry name" value="E3 SUMO-PROTEIN LIGASE NSE2"/>
    <property type="match status" value="1"/>
</dbReference>
<evidence type="ECO:0000256" key="2">
    <source>
        <dbReference type="ARBA" id="ARBA00004718"/>
    </source>
</evidence>
<dbReference type="PANTHER" id="PTHR21330:SF1">
    <property type="entry name" value="E3 SUMO-PROTEIN LIGASE NSE2"/>
    <property type="match status" value="1"/>
</dbReference>
<sequence>MASTSAPRGGAAAARIKSAATTLFSDNQSTVSEIRKAFSMMKDIAIDLERANQSQKVKELEDAVIQLLEASEDCMHLSSAVQAIGNGYEPGEQPTNFSKLFEDEITKSKASSSSVPQNHTLLRQFREAIWNVHHAGQPMPGEEQEDIVMTSTQCNILNNACPVSGRAVTELADPVRRTVQQVLVGPQYLLNQLFQKLKTLAFVWFMDVMRKTVKEKKNSPRIGTFQIEKKL</sequence>
<accession>A0AA88RW61</accession>
<reference evidence="6" key="1">
    <citation type="submission" date="2022-12" db="EMBL/GenBank/DDBJ databases">
        <title>Draft genome assemblies for two species of Escallonia (Escalloniales).</title>
        <authorList>
            <person name="Chanderbali A."/>
            <person name="Dervinis C."/>
            <person name="Anghel I."/>
            <person name="Soltis D."/>
            <person name="Soltis P."/>
            <person name="Zapata F."/>
        </authorList>
    </citation>
    <scope>NUCLEOTIDE SEQUENCE</scope>
    <source>
        <strain evidence="6">UCBG64.0493</strain>
        <tissue evidence="6">Leaf</tissue>
    </source>
</reference>
<evidence type="ECO:0000313" key="7">
    <source>
        <dbReference type="Proteomes" id="UP001188597"/>
    </source>
</evidence>
<dbReference type="EMBL" id="JAVXUP010004514">
    <property type="protein sequence ID" value="KAK2996997.1"/>
    <property type="molecule type" value="Genomic_DNA"/>
</dbReference>
<evidence type="ECO:0000256" key="3">
    <source>
        <dbReference type="ARBA" id="ARBA00022679"/>
    </source>
</evidence>
<dbReference type="AlphaFoldDB" id="A0AA88RW61"/>